<evidence type="ECO:0000313" key="24">
    <source>
        <dbReference type="EMBL" id="PIB25007.1"/>
    </source>
</evidence>
<evidence type="ECO:0000256" key="9">
    <source>
        <dbReference type="ARBA" id="ARBA00022692"/>
    </source>
</evidence>
<keyword evidence="14 22" id="KW-1133">Transmembrane helix</keyword>
<comment type="pathway">
    <text evidence="2 19">Energy metabolism; oxidative phosphorylation.</text>
</comment>
<dbReference type="InterPro" id="IPR008168">
    <property type="entry name" value="Cyt_C_IC"/>
</dbReference>
<dbReference type="Proteomes" id="UP000231516">
    <property type="component" value="Unassembled WGS sequence"/>
</dbReference>
<dbReference type="GO" id="GO:0005506">
    <property type="term" value="F:iron ion binding"/>
    <property type="evidence" value="ECO:0007669"/>
    <property type="project" value="InterPro"/>
</dbReference>
<dbReference type="PRINTS" id="PR00605">
    <property type="entry name" value="CYTCHROMECIC"/>
</dbReference>
<organism evidence="24 25">
    <name type="scientific">Paramylibacter kogurei</name>
    <dbReference type="NCBI Taxonomy" id="1889778"/>
    <lineage>
        <taxon>Bacteria</taxon>
        <taxon>Pseudomonadati</taxon>
        <taxon>Pseudomonadota</taxon>
        <taxon>Alphaproteobacteria</taxon>
        <taxon>Rhodobacterales</taxon>
        <taxon>Paracoccaceae</taxon>
        <taxon>Paramylibacter</taxon>
    </lineage>
</organism>
<evidence type="ECO:0000256" key="8">
    <source>
        <dbReference type="ARBA" id="ARBA00022660"/>
    </source>
</evidence>
<feature type="binding site" description="axial binding residue" evidence="20">
    <location>
        <position position="261"/>
    </location>
    <ligand>
        <name>heme c</name>
        <dbReference type="ChEBI" id="CHEBI:61717"/>
        <label>1</label>
    </ligand>
    <ligandPart>
        <name>Fe</name>
        <dbReference type="ChEBI" id="CHEBI:18248"/>
    </ligandPart>
</feature>
<reference evidence="24 25" key="1">
    <citation type="submission" date="2016-08" db="EMBL/GenBank/DDBJ databases">
        <title>Draft genome of Amylibacter sp. strain 4G11.</title>
        <authorList>
            <person name="Wong S.-K."/>
            <person name="Hamasaki K."/>
            <person name="Yoshizawa S."/>
        </authorList>
    </citation>
    <scope>NUCLEOTIDE SEQUENCE [LARGE SCALE GENOMIC DNA]</scope>
    <source>
        <strain evidence="24 25">4G11</strain>
    </source>
</reference>
<dbReference type="InterPro" id="IPR036909">
    <property type="entry name" value="Cyt_c-like_dom_sf"/>
</dbReference>
<evidence type="ECO:0000256" key="14">
    <source>
        <dbReference type="ARBA" id="ARBA00022989"/>
    </source>
</evidence>
<evidence type="ECO:0000256" key="7">
    <source>
        <dbReference type="ARBA" id="ARBA00022617"/>
    </source>
</evidence>
<evidence type="ECO:0000256" key="1">
    <source>
        <dbReference type="ARBA" id="ARBA00004533"/>
    </source>
</evidence>
<dbReference type="PROSITE" id="PS51007">
    <property type="entry name" value="CYTC"/>
    <property type="match status" value="2"/>
</dbReference>
<keyword evidence="17 19" id="KW-0406">Ion transport</keyword>
<keyword evidence="10 19" id="KW-0479">Metal-binding</keyword>
<evidence type="ECO:0000313" key="25">
    <source>
        <dbReference type="Proteomes" id="UP000231516"/>
    </source>
</evidence>
<dbReference type="Pfam" id="PF14715">
    <property type="entry name" value="FixP_N"/>
    <property type="match status" value="1"/>
</dbReference>
<feature type="binding site" description="covalent" evidence="21">
    <location>
        <position position="219"/>
    </location>
    <ligand>
        <name>heme c</name>
        <dbReference type="ChEBI" id="CHEBI:61717"/>
        <label>2</label>
    </ligand>
</feature>
<dbReference type="EMBL" id="MDGM01000012">
    <property type="protein sequence ID" value="PIB25007.1"/>
    <property type="molecule type" value="Genomic_DNA"/>
</dbReference>
<dbReference type="GO" id="GO:0016491">
    <property type="term" value="F:oxidoreductase activity"/>
    <property type="evidence" value="ECO:0007669"/>
    <property type="project" value="UniProtKB-KW"/>
</dbReference>
<proteinExistence type="inferred from homology"/>
<keyword evidence="9 22" id="KW-0812">Transmembrane</keyword>
<dbReference type="InterPro" id="IPR038414">
    <property type="entry name" value="CcoP_N_sf"/>
</dbReference>
<dbReference type="AlphaFoldDB" id="A0A2G5K635"/>
<keyword evidence="25" id="KW-1185">Reference proteome</keyword>
<feature type="binding site" description="covalent" evidence="21">
    <location>
        <position position="121"/>
    </location>
    <ligand>
        <name>heme c</name>
        <dbReference type="ChEBI" id="CHEBI:61717"/>
        <label>1</label>
    </ligand>
</feature>
<keyword evidence="18 19" id="KW-0472">Membrane</keyword>
<keyword evidence="16 19" id="KW-0408">Iron</keyword>
<accession>A0A2G5K635</accession>
<dbReference type="InterPro" id="IPR032858">
    <property type="entry name" value="CcoP_N"/>
</dbReference>
<evidence type="ECO:0000256" key="4">
    <source>
        <dbReference type="ARBA" id="ARBA00022448"/>
    </source>
</evidence>
<comment type="subunit">
    <text evidence="19">Component of the cbb3-type cytochrome c oxidase.</text>
</comment>
<evidence type="ECO:0000256" key="15">
    <source>
        <dbReference type="ARBA" id="ARBA00023002"/>
    </source>
</evidence>
<feature type="binding site" description="covalent" evidence="21">
    <location>
        <position position="124"/>
    </location>
    <ligand>
        <name>heme c</name>
        <dbReference type="ChEBI" id="CHEBI:61717"/>
        <label>1</label>
    </ligand>
</feature>
<dbReference type="Gene3D" id="1.10.760.10">
    <property type="entry name" value="Cytochrome c-like domain"/>
    <property type="match status" value="2"/>
</dbReference>
<dbReference type="PANTHER" id="PTHR33751:SF1">
    <property type="entry name" value="CBB3-TYPE CYTOCHROME C OXIDASE SUBUNIT FIXP"/>
    <property type="match status" value="1"/>
</dbReference>
<dbReference type="GO" id="GO:0020037">
    <property type="term" value="F:heme binding"/>
    <property type="evidence" value="ECO:0007669"/>
    <property type="project" value="InterPro"/>
</dbReference>
<dbReference type="InterPro" id="IPR050597">
    <property type="entry name" value="Cytochrome_c_Oxidase_Subunit"/>
</dbReference>
<dbReference type="InterPro" id="IPR009056">
    <property type="entry name" value="Cyt_c-like_dom"/>
</dbReference>
<evidence type="ECO:0000256" key="11">
    <source>
        <dbReference type="ARBA" id="ARBA00022737"/>
    </source>
</evidence>
<keyword evidence="11" id="KW-0677">Repeat</keyword>
<evidence type="ECO:0000256" key="12">
    <source>
        <dbReference type="ARBA" id="ARBA00022781"/>
    </source>
</evidence>
<feature type="domain" description="Cytochrome c" evidence="23">
    <location>
        <begin position="108"/>
        <end position="196"/>
    </location>
</feature>
<comment type="subcellular location">
    <subcellularLocation>
        <location evidence="1 19">Cell inner membrane</location>
    </subcellularLocation>
</comment>
<evidence type="ECO:0000256" key="17">
    <source>
        <dbReference type="ARBA" id="ARBA00023065"/>
    </source>
</evidence>
<evidence type="ECO:0000256" key="20">
    <source>
        <dbReference type="PIRSR" id="PIRSR000006-1"/>
    </source>
</evidence>
<keyword evidence="15 19" id="KW-0560">Oxidoreductase</keyword>
<evidence type="ECO:0000256" key="18">
    <source>
        <dbReference type="ARBA" id="ARBA00023136"/>
    </source>
</evidence>
<keyword evidence="12 19" id="KW-0375">Hydrogen ion transport</keyword>
<dbReference type="PANTHER" id="PTHR33751">
    <property type="entry name" value="CBB3-TYPE CYTOCHROME C OXIDASE SUBUNIT FIXP"/>
    <property type="match status" value="1"/>
</dbReference>
<dbReference type="NCBIfam" id="TIGR00782">
    <property type="entry name" value="ccoP"/>
    <property type="match status" value="1"/>
</dbReference>
<dbReference type="InterPro" id="IPR004678">
    <property type="entry name" value="Cyt_c_oxidase_cbb3_su3"/>
</dbReference>
<dbReference type="GO" id="GO:0009055">
    <property type="term" value="F:electron transfer activity"/>
    <property type="evidence" value="ECO:0007669"/>
    <property type="project" value="InterPro"/>
</dbReference>
<comment type="similarity">
    <text evidence="3 19">Belongs to the CcoP / FixP family.</text>
</comment>
<sequence>MMRKPKMNDEDYPTTGHEWDGIREYDKPMPRWWLWTFYLCILFSIGYMIYYPAIPLINGATKGVLGYSSRAEVQGEIDRVNAQNADIEKLLLATPMEQIAKDPDLSRFASAGGAAVFRTYCAQCHGAGAQGAKGYPNLQDDDWLWGGDLTTLETTIRHGIRHDADDDTRYSEMPKFGEILPQEEIKQIAEYVLAISNQDHDVALAMLGKPLFIDNCSACHGETGLGDREQGAPNLADALWLFGGDRDTVLHTITNSRFGVMPAWQGRITDAQIKQVAFYVHQLGGGE</sequence>
<evidence type="ECO:0000259" key="23">
    <source>
        <dbReference type="PROSITE" id="PS51007"/>
    </source>
</evidence>
<comment type="function">
    <text evidence="19">C-type cytochrome. Part of the cbb3-type cytochrome c oxidase complex.</text>
</comment>
<dbReference type="Gene3D" id="6.10.280.130">
    <property type="match status" value="1"/>
</dbReference>
<evidence type="ECO:0000256" key="6">
    <source>
        <dbReference type="ARBA" id="ARBA00022519"/>
    </source>
</evidence>
<dbReference type="UniPathway" id="UPA00705"/>
<keyword evidence="4 19" id="KW-0813">Transport</keyword>
<keyword evidence="13 19" id="KW-0249">Electron transport</keyword>
<feature type="binding site" description="axial binding residue" evidence="20">
    <location>
        <position position="173"/>
    </location>
    <ligand>
        <name>heme c</name>
        <dbReference type="ChEBI" id="CHEBI:61717"/>
        <label>2</label>
    </ligand>
    <ligandPart>
        <name>Fe</name>
        <dbReference type="ChEBI" id="CHEBI:18248"/>
    </ligandPart>
</feature>
<evidence type="ECO:0000256" key="22">
    <source>
        <dbReference type="SAM" id="Phobius"/>
    </source>
</evidence>
<comment type="caution">
    <text evidence="24">The sequence shown here is derived from an EMBL/GenBank/DDBJ whole genome shotgun (WGS) entry which is preliminary data.</text>
</comment>
<keyword evidence="5 19" id="KW-1003">Cell membrane</keyword>
<feature type="transmembrane region" description="Helical" evidence="22">
    <location>
        <begin position="32"/>
        <end position="51"/>
    </location>
</feature>
<evidence type="ECO:0000256" key="13">
    <source>
        <dbReference type="ARBA" id="ARBA00022982"/>
    </source>
</evidence>
<dbReference type="PIRSF" id="PIRSF000006">
    <property type="entry name" value="Cbb3-Cox_fixP"/>
    <property type="match status" value="1"/>
</dbReference>
<protein>
    <recommendedName>
        <fullName evidence="19">Cbb3-type cytochrome c oxidase subunit</fullName>
    </recommendedName>
</protein>
<evidence type="ECO:0000256" key="21">
    <source>
        <dbReference type="PIRSR" id="PIRSR000006-2"/>
    </source>
</evidence>
<dbReference type="GO" id="GO:0005886">
    <property type="term" value="C:plasma membrane"/>
    <property type="evidence" value="ECO:0007669"/>
    <property type="project" value="UniProtKB-SubCell"/>
</dbReference>
<keyword evidence="7 19" id="KW-0349">Heme</keyword>
<comment type="cofactor">
    <cofactor evidence="19 21">
        <name>heme c</name>
        <dbReference type="ChEBI" id="CHEBI:61717"/>
    </cofactor>
    <text evidence="19 21">Binds 2 heme C groups per subunit.</text>
</comment>
<keyword evidence="6 19" id="KW-0997">Cell inner membrane</keyword>
<feature type="binding site" description="axial binding residue" evidence="20">
    <location>
        <position position="125"/>
    </location>
    <ligand>
        <name>heme c</name>
        <dbReference type="ChEBI" id="CHEBI:61717"/>
        <label>1</label>
    </ligand>
    <ligandPart>
        <name>Fe</name>
        <dbReference type="ChEBI" id="CHEBI:18248"/>
    </ligandPart>
</feature>
<gene>
    <name evidence="24" type="ORF">BFP76_07615</name>
</gene>
<evidence type="ECO:0000256" key="16">
    <source>
        <dbReference type="ARBA" id="ARBA00023004"/>
    </source>
</evidence>
<evidence type="ECO:0000256" key="19">
    <source>
        <dbReference type="PIRNR" id="PIRNR000006"/>
    </source>
</evidence>
<keyword evidence="8 19" id="KW-0679">Respiratory chain</keyword>
<feature type="binding site" description="covalent" evidence="21">
    <location>
        <position position="216"/>
    </location>
    <ligand>
        <name>heme c</name>
        <dbReference type="ChEBI" id="CHEBI:61717"/>
        <label>2</label>
    </ligand>
</feature>
<evidence type="ECO:0000256" key="2">
    <source>
        <dbReference type="ARBA" id="ARBA00004673"/>
    </source>
</evidence>
<evidence type="ECO:0000256" key="5">
    <source>
        <dbReference type="ARBA" id="ARBA00022475"/>
    </source>
</evidence>
<feature type="domain" description="Cytochrome c" evidence="23">
    <location>
        <begin position="203"/>
        <end position="284"/>
    </location>
</feature>
<dbReference type="GO" id="GO:0006119">
    <property type="term" value="P:oxidative phosphorylation"/>
    <property type="evidence" value="ECO:0007669"/>
    <property type="project" value="UniProtKB-UniPathway"/>
</dbReference>
<dbReference type="GO" id="GO:1902600">
    <property type="term" value="P:proton transmembrane transport"/>
    <property type="evidence" value="ECO:0007669"/>
    <property type="project" value="UniProtKB-KW"/>
</dbReference>
<evidence type="ECO:0000256" key="3">
    <source>
        <dbReference type="ARBA" id="ARBA00006113"/>
    </source>
</evidence>
<feature type="binding site" description="axial binding residue" evidence="20">
    <location>
        <position position="220"/>
    </location>
    <ligand>
        <name>heme c</name>
        <dbReference type="ChEBI" id="CHEBI:61717"/>
        <label>2</label>
    </ligand>
    <ligandPart>
        <name>Fe</name>
        <dbReference type="ChEBI" id="CHEBI:18248"/>
    </ligandPart>
</feature>
<dbReference type="Pfam" id="PF13442">
    <property type="entry name" value="Cytochrome_CBB3"/>
    <property type="match status" value="2"/>
</dbReference>
<name>A0A2G5K635_9RHOB</name>
<dbReference type="SUPFAM" id="SSF46626">
    <property type="entry name" value="Cytochrome c"/>
    <property type="match status" value="2"/>
</dbReference>
<evidence type="ECO:0000256" key="10">
    <source>
        <dbReference type="ARBA" id="ARBA00022723"/>
    </source>
</evidence>